<protein>
    <submittedName>
        <fullName evidence="1">Uncharacterized protein</fullName>
    </submittedName>
</protein>
<dbReference type="EMBL" id="CP119312">
    <property type="protein sequence ID" value="WEK04050.1"/>
    <property type="molecule type" value="Genomic_DNA"/>
</dbReference>
<sequence>MSSILATIGRLVATWFAAERGGIHPDEMSLHDWADLPSHHPLCD</sequence>
<accession>A0AAJ5VUA1</accession>
<evidence type="ECO:0000313" key="2">
    <source>
        <dbReference type="Proteomes" id="UP001217476"/>
    </source>
</evidence>
<reference evidence="1" key="1">
    <citation type="submission" date="2023-03" db="EMBL/GenBank/DDBJ databases">
        <title>Andean soil-derived lignocellulolytic bacterial consortium as a source of novel taxa and putative plastic-active enzymes.</title>
        <authorList>
            <person name="Diaz-Garcia L."/>
            <person name="Chuvochina M."/>
            <person name="Feuerriegel G."/>
            <person name="Bunk B."/>
            <person name="Sproer C."/>
            <person name="Streit W.R."/>
            <person name="Rodriguez L.M."/>
            <person name="Overmann J."/>
            <person name="Jimenez D.J."/>
        </authorList>
    </citation>
    <scope>NUCLEOTIDE SEQUENCE</scope>
    <source>
        <strain evidence="1">MAG 4196</strain>
    </source>
</reference>
<dbReference type="Proteomes" id="UP001217476">
    <property type="component" value="Chromosome"/>
</dbReference>
<proteinExistence type="predicted"/>
<evidence type="ECO:0000313" key="1">
    <source>
        <dbReference type="EMBL" id="WEK04050.1"/>
    </source>
</evidence>
<organism evidence="1 2">
    <name type="scientific">Candidatus Devosia phytovorans</name>
    <dbReference type="NCBI Taxonomy" id="3121372"/>
    <lineage>
        <taxon>Bacteria</taxon>
        <taxon>Pseudomonadati</taxon>
        <taxon>Pseudomonadota</taxon>
        <taxon>Alphaproteobacteria</taxon>
        <taxon>Hyphomicrobiales</taxon>
        <taxon>Devosiaceae</taxon>
        <taxon>Devosia</taxon>
    </lineage>
</organism>
<gene>
    <name evidence="1" type="ORF">P0Y65_17975</name>
</gene>
<name>A0AAJ5VUA1_9HYPH</name>
<dbReference type="AlphaFoldDB" id="A0AAJ5VUA1"/>